<dbReference type="InterPro" id="IPR018679">
    <property type="entry name" value="DUF2161"/>
</dbReference>
<organism evidence="1 2">
    <name type="scientific">Fictibacillus enclensis</name>
    <dbReference type="NCBI Taxonomy" id="1017270"/>
    <lineage>
        <taxon>Bacteria</taxon>
        <taxon>Bacillati</taxon>
        <taxon>Bacillota</taxon>
        <taxon>Bacilli</taxon>
        <taxon>Bacillales</taxon>
        <taxon>Fictibacillaceae</taxon>
        <taxon>Fictibacillus</taxon>
    </lineage>
</organism>
<proteinExistence type="predicted"/>
<evidence type="ECO:0000313" key="2">
    <source>
        <dbReference type="Proteomes" id="UP000054099"/>
    </source>
</evidence>
<dbReference type="Proteomes" id="UP000054099">
    <property type="component" value="Unassembled WGS sequence"/>
</dbReference>
<name>A0A0V8JFR4_9BACL</name>
<keyword evidence="2" id="KW-1185">Reference proteome</keyword>
<reference evidence="1 2" key="1">
    <citation type="journal article" date="2014" name="Antonie Van Leeuwenhoek">
        <title>Fictibacillus enclensis sp. nov., isolated from marine sediment.</title>
        <authorList>
            <person name="Dastager S.G."/>
            <person name="Mawlankar R."/>
            <person name="Srinivasan K."/>
            <person name="Tang S.K."/>
            <person name="Lee J.C."/>
            <person name="Ramana V.V."/>
            <person name="Shouche Y.S."/>
        </authorList>
    </citation>
    <scope>NUCLEOTIDE SEQUENCE [LARGE SCALE GENOMIC DNA]</scope>
    <source>
        <strain evidence="1 2">NIO-1003</strain>
    </source>
</reference>
<gene>
    <name evidence="1" type="ORF">AS030_02295</name>
</gene>
<accession>A0A0V8JFR4</accession>
<dbReference type="AlphaFoldDB" id="A0A0V8JFR4"/>
<evidence type="ECO:0000313" key="1">
    <source>
        <dbReference type="EMBL" id="KSU85918.1"/>
    </source>
</evidence>
<dbReference type="RefSeq" id="WP_061971448.1">
    <property type="nucleotide sequence ID" value="NZ_FMAV01000001.1"/>
</dbReference>
<sequence>MKTSKEKRYETDLYMPVRDYFMEKGYEVYGEVHHCDIAMMKEDDLVIVELKLTLNVDLLVQATNRQRLTDFVYIAVPKPKYKRNSKKWHDVLHLIKRLELGLLHVSFTKKGATVETILNPGAFDRKKSQQRYKKRRTKLLEEIKGRNGDYNVGGSSKTKLITAYMETCIYIACLLLEFGPLTPKALRGWGTGDKTLSILSKNYYGWFEKISRGIYSISEKGKQELGIYPDQVCYYQNKIIELQEEAEKS</sequence>
<dbReference type="OrthoDB" id="9795163at2"/>
<dbReference type="Pfam" id="PF09929">
    <property type="entry name" value="DUF2161"/>
    <property type="match status" value="1"/>
</dbReference>
<comment type="caution">
    <text evidence="1">The sequence shown here is derived from an EMBL/GenBank/DDBJ whole genome shotgun (WGS) entry which is preliminary data.</text>
</comment>
<dbReference type="EMBL" id="LNQN01000001">
    <property type="protein sequence ID" value="KSU85918.1"/>
    <property type="molecule type" value="Genomic_DNA"/>
</dbReference>
<protein>
    <submittedName>
        <fullName evidence="1">Uncharacterized protein</fullName>
    </submittedName>
</protein>